<keyword evidence="4 7" id="KW-0812">Transmembrane</keyword>
<sequence length="440" mass="48154">MSDNSTLRKKFIHYIVPSIVSQMVFMLYTLVDAIFVARGVNSRALAGVNISAPFVTLLFAISITLAVGTSTQVSRLRGEGHPEQASEIFSMNFAVATVLSLVITVLAIAFTSPFADLLGATPNTKEYVLHYVRTIAPFSVFFIYSYLFEILIAVDGFPAKATKIVALGVIGNFVMDYLFIFVFHWGVFGAAFATGLSQLLVTVVYLFHFLGPKGSIKFRHFRWDGRTVTGSLYRGMPSGVMELSPGLITFILVHFVEYNLGEDGLVAFSAMAYMAGVLIVLAVGVAQGAQPLISFQNGRGNRKAIRKLLKYQLVTGISLELILYILVCVFSRTYATIFLKGDADSLIGYTAEMMRYYLLFAVLDGFTVVISITVTGLEKPLPGIILSGLRASVFLLVGCVITTWIGGDAIWFAMLIAEVQTAVCAAWVMRREFGGRTKNN</sequence>
<dbReference type="Proteomes" id="UP000198817">
    <property type="component" value="Unassembled WGS sequence"/>
</dbReference>
<dbReference type="RefSeq" id="WP_090469854.1">
    <property type="nucleotide sequence ID" value="NZ_FOWF01000001.1"/>
</dbReference>
<dbReference type="GO" id="GO:0042910">
    <property type="term" value="F:xenobiotic transmembrane transporter activity"/>
    <property type="evidence" value="ECO:0007669"/>
    <property type="project" value="InterPro"/>
</dbReference>
<feature type="transmembrane region" description="Helical" evidence="7">
    <location>
        <begin position="50"/>
        <end position="68"/>
    </location>
</feature>
<feature type="transmembrane region" description="Helical" evidence="7">
    <location>
        <begin position="265"/>
        <end position="287"/>
    </location>
</feature>
<comment type="subcellular location">
    <subcellularLocation>
        <location evidence="1">Cell membrane</location>
        <topology evidence="1">Multi-pass membrane protein</topology>
    </subcellularLocation>
</comment>
<dbReference type="PIRSF" id="PIRSF006603">
    <property type="entry name" value="DinF"/>
    <property type="match status" value="1"/>
</dbReference>
<dbReference type="PANTHER" id="PTHR43823">
    <property type="entry name" value="SPORULATION PROTEIN YKVU"/>
    <property type="match status" value="1"/>
</dbReference>
<keyword evidence="3" id="KW-1003">Cell membrane</keyword>
<evidence type="ECO:0000256" key="7">
    <source>
        <dbReference type="SAM" id="Phobius"/>
    </source>
</evidence>
<dbReference type="GO" id="GO:0005886">
    <property type="term" value="C:plasma membrane"/>
    <property type="evidence" value="ECO:0007669"/>
    <property type="project" value="UniProtKB-SubCell"/>
</dbReference>
<dbReference type="PANTHER" id="PTHR43823:SF3">
    <property type="entry name" value="MULTIDRUG EXPORT PROTEIN MEPA"/>
    <property type="match status" value="1"/>
</dbReference>
<dbReference type="OrthoDB" id="9808954at2"/>
<name>A0A1I7FH79_9FIRM</name>
<feature type="transmembrane region" description="Helical" evidence="7">
    <location>
        <begin position="308"/>
        <end position="334"/>
    </location>
</feature>
<feature type="transmembrane region" description="Helical" evidence="7">
    <location>
        <begin position="354"/>
        <end position="377"/>
    </location>
</feature>
<evidence type="ECO:0000256" key="6">
    <source>
        <dbReference type="ARBA" id="ARBA00023136"/>
    </source>
</evidence>
<dbReference type="STRING" id="155865.SAMN05216515_10131"/>
<keyword evidence="5 7" id="KW-1133">Transmembrane helix</keyword>
<accession>A0A1I7FH79</accession>
<feature type="transmembrane region" description="Helical" evidence="7">
    <location>
        <begin position="12"/>
        <end position="30"/>
    </location>
</feature>
<proteinExistence type="predicted"/>
<evidence type="ECO:0000313" key="9">
    <source>
        <dbReference type="Proteomes" id="UP000198817"/>
    </source>
</evidence>
<dbReference type="Pfam" id="PF01554">
    <property type="entry name" value="MatE"/>
    <property type="match status" value="2"/>
</dbReference>
<evidence type="ECO:0000256" key="3">
    <source>
        <dbReference type="ARBA" id="ARBA00022475"/>
    </source>
</evidence>
<dbReference type="GO" id="GO:0015297">
    <property type="term" value="F:antiporter activity"/>
    <property type="evidence" value="ECO:0007669"/>
    <property type="project" value="InterPro"/>
</dbReference>
<feature type="transmembrane region" description="Helical" evidence="7">
    <location>
        <begin position="410"/>
        <end position="429"/>
    </location>
</feature>
<dbReference type="InterPro" id="IPR051327">
    <property type="entry name" value="MATE_MepA_subfamily"/>
</dbReference>
<evidence type="ECO:0000256" key="5">
    <source>
        <dbReference type="ARBA" id="ARBA00022989"/>
    </source>
</evidence>
<evidence type="ECO:0000313" key="8">
    <source>
        <dbReference type="EMBL" id="SFU35562.1"/>
    </source>
</evidence>
<dbReference type="EMBL" id="FPBT01000002">
    <property type="protein sequence ID" value="SFU35562.1"/>
    <property type="molecule type" value="Genomic_DNA"/>
</dbReference>
<evidence type="ECO:0000256" key="4">
    <source>
        <dbReference type="ARBA" id="ARBA00022692"/>
    </source>
</evidence>
<gene>
    <name evidence="8" type="ORF">SAMN05216508_102136</name>
</gene>
<keyword evidence="9" id="KW-1185">Reference proteome</keyword>
<evidence type="ECO:0000256" key="1">
    <source>
        <dbReference type="ARBA" id="ARBA00004651"/>
    </source>
</evidence>
<evidence type="ECO:0000256" key="2">
    <source>
        <dbReference type="ARBA" id="ARBA00022448"/>
    </source>
</evidence>
<feature type="transmembrane region" description="Helical" evidence="7">
    <location>
        <begin position="130"/>
        <end position="152"/>
    </location>
</feature>
<feature type="transmembrane region" description="Helical" evidence="7">
    <location>
        <begin position="89"/>
        <end position="110"/>
    </location>
</feature>
<keyword evidence="2" id="KW-0813">Transport</keyword>
<organism evidence="8 9">
    <name type="scientific">Eubacterium pyruvativorans</name>
    <dbReference type="NCBI Taxonomy" id="155865"/>
    <lineage>
        <taxon>Bacteria</taxon>
        <taxon>Bacillati</taxon>
        <taxon>Bacillota</taxon>
        <taxon>Clostridia</taxon>
        <taxon>Eubacteriales</taxon>
        <taxon>Eubacteriaceae</taxon>
        <taxon>Eubacterium</taxon>
    </lineage>
</organism>
<dbReference type="InterPro" id="IPR048279">
    <property type="entry name" value="MdtK-like"/>
</dbReference>
<keyword evidence="6 7" id="KW-0472">Membrane</keyword>
<feature type="transmembrane region" description="Helical" evidence="7">
    <location>
        <begin position="384"/>
        <end position="404"/>
    </location>
</feature>
<dbReference type="InterPro" id="IPR002528">
    <property type="entry name" value="MATE_fam"/>
</dbReference>
<feature type="transmembrane region" description="Helical" evidence="7">
    <location>
        <begin position="164"/>
        <end position="185"/>
    </location>
</feature>
<reference evidence="8 9" key="1">
    <citation type="submission" date="2016-10" db="EMBL/GenBank/DDBJ databases">
        <authorList>
            <person name="de Groot N.N."/>
        </authorList>
    </citation>
    <scope>NUCLEOTIDE SEQUENCE [LARGE SCALE GENOMIC DNA]</scope>
    <source>
        <strain evidence="8 9">KHGC13</strain>
    </source>
</reference>
<dbReference type="AlphaFoldDB" id="A0A1I7FH79"/>
<feature type="transmembrane region" description="Helical" evidence="7">
    <location>
        <begin position="232"/>
        <end position="253"/>
    </location>
</feature>
<protein>
    <submittedName>
        <fullName evidence="8">Putative efflux protein, MATE family</fullName>
    </submittedName>
</protein>
<dbReference type="NCBIfam" id="TIGR00797">
    <property type="entry name" value="matE"/>
    <property type="match status" value="1"/>
</dbReference>
<feature type="transmembrane region" description="Helical" evidence="7">
    <location>
        <begin position="191"/>
        <end position="211"/>
    </location>
</feature>